<evidence type="ECO:0000256" key="5">
    <source>
        <dbReference type="ARBA" id="ARBA00022989"/>
    </source>
</evidence>
<dbReference type="PANTHER" id="PTHR10464">
    <property type="entry name" value="UREA TRANSPORTER"/>
    <property type="match status" value="1"/>
</dbReference>
<keyword evidence="4" id="KW-0812">Transmembrane</keyword>
<dbReference type="Gene3D" id="1.10.3430.10">
    <property type="entry name" value="Ammonium transporter AmtB like domains"/>
    <property type="match status" value="1"/>
</dbReference>
<name>A0A099W2Y4_9LIST</name>
<dbReference type="GO" id="GO:0005886">
    <property type="term" value="C:plasma membrane"/>
    <property type="evidence" value="ECO:0007669"/>
    <property type="project" value="UniProtKB-SubCell"/>
</dbReference>
<accession>A0A099W2Y4</accession>
<dbReference type="RefSeq" id="WP_036087790.1">
    <property type="nucleotide sequence ID" value="NZ_CBCSHQ010000007.1"/>
</dbReference>
<evidence type="ECO:0000313" key="8">
    <source>
        <dbReference type="Proteomes" id="UP000029844"/>
    </source>
</evidence>
<proteinExistence type="inferred from homology"/>
<dbReference type="Proteomes" id="UP000029844">
    <property type="component" value="Unassembled WGS sequence"/>
</dbReference>
<dbReference type="PIRSF" id="PIRSF016502">
    <property type="entry name" value="Urea_transporter"/>
    <property type="match status" value="1"/>
</dbReference>
<comment type="caution">
    <text evidence="7">The sequence shown here is derived from an EMBL/GenBank/DDBJ whole genome shotgun (WGS) entry which is preliminary data.</text>
</comment>
<evidence type="ECO:0000313" key="7">
    <source>
        <dbReference type="EMBL" id="KGL38430.1"/>
    </source>
</evidence>
<evidence type="ECO:0000256" key="4">
    <source>
        <dbReference type="ARBA" id="ARBA00022692"/>
    </source>
</evidence>
<protein>
    <submittedName>
        <fullName evidence="7">Uncharacterized protein</fullName>
    </submittedName>
</protein>
<reference evidence="7 8" key="1">
    <citation type="submission" date="2014-05" db="EMBL/GenBank/DDBJ databases">
        <title>Novel Listeriaceae from food processing environments.</title>
        <authorList>
            <person name="den Bakker H.C."/>
        </authorList>
    </citation>
    <scope>NUCLEOTIDE SEQUENCE [LARGE SCALE GENOMIC DNA]</scope>
    <source>
        <strain evidence="7 8">FSL A5-0281</strain>
    </source>
</reference>
<comment type="similarity">
    <text evidence="2">Belongs to the urea transporter family.</text>
</comment>
<comment type="subcellular location">
    <subcellularLocation>
        <location evidence="1">Cell membrane</location>
        <topology evidence="1">Multi-pass membrane protein</topology>
    </subcellularLocation>
</comment>
<keyword evidence="8" id="KW-1185">Reference proteome</keyword>
<dbReference type="InterPro" id="IPR029020">
    <property type="entry name" value="Ammonium/urea_transptr"/>
</dbReference>
<dbReference type="eggNOG" id="COG4413">
    <property type="taxonomic scope" value="Bacteria"/>
</dbReference>
<keyword evidence="6" id="KW-0472">Membrane</keyword>
<evidence type="ECO:0000256" key="6">
    <source>
        <dbReference type="ARBA" id="ARBA00023136"/>
    </source>
</evidence>
<evidence type="ECO:0000256" key="1">
    <source>
        <dbReference type="ARBA" id="ARBA00004651"/>
    </source>
</evidence>
<dbReference type="OrthoDB" id="279428at2"/>
<dbReference type="PANTHER" id="PTHR10464:SF4">
    <property type="entry name" value="UREA TRANSPORTER"/>
    <property type="match status" value="1"/>
</dbReference>
<dbReference type="Pfam" id="PF03253">
    <property type="entry name" value="UT"/>
    <property type="match status" value="1"/>
</dbReference>
<evidence type="ECO:0000256" key="2">
    <source>
        <dbReference type="ARBA" id="ARBA00005914"/>
    </source>
</evidence>
<dbReference type="InterPro" id="IPR004937">
    <property type="entry name" value="Urea_transporter"/>
</dbReference>
<keyword evidence="3" id="KW-1003">Cell membrane</keyword>
<dbReference type="AlphaFoldDB" id="A0A099W2Y4"/>
<evidence type="ECO:0000256" key="3">
    <source>
        <dbReference type="ARBA" id="ARBA00022475"/>
    </source>
</evidence>
<dbReference type="STRING" id="1552123.EP57_14775"/>
<organism evidence="7 8">
    <name type="scientific">Listeria booriae</name>
    <dbReference type="NCBI Taxonomy" id="1552123"/>
    <lineage>
        <taxon>Bacteria</taxon>
        <taxon>Bacillati</taxon>
        <taxon>Bacillota</taxon>
        <taxon>Bacilli</taxon>
        <taxon>Bacillales</taxon>
        <taxon>Listeriaceae</taxon>
        <taxon>Listeria</taxon>
    </lineage>
</organism>
<sequence length="306" mass="32673">MGENNITVALKSVLKGVSQVLLIDNAWSGLLILIGLSLASWDVGLTAFVASCLGTATAYYIGANRDKIKHGLYGFSSVLTGIACLLFLDGDSKYVAALIGAVIAVFFTIAFNRLAGHFGLPSLTFPFIAVTWCIILASYAMTHVHLSDAVAVTPIEKLTSGQQDIDFFGALIKDFGEVFLQDSYICSLFILAAIVISGWRNTVMAGAGVVISIAVVYICGLNLHSLEMGLYSYNTILTMIALGSAFYTKVRGGYVYVVIGGILTVLLTPVVKIALEPLGLPALTMPFVAVTWLFLVIAESMKKGEY</sequence>
<keyword evidence="5" id="KW-1133">Transmembrane helix</keyword>
<dbReference type="GO" id="GO:0015204">
    <property type="term" value="F:urea transmembrane transporter activity"/>
    <property type="evidence" value="ECO:0007669"/>
    <property type="project" value="InterPro"/>
</dbReference>
<dbReference type="EMBL" id="JNFA01000029">
    <property type="protein sequence ID" value="KGL38430.1"/>
    <property type="molecule type" value="Genomic_DNA"/>
</dbReference>
<gene>
    <name evidence="7" type="ORF">EP57_14775</name>
</gene>
<dbReference type="GeneID" id="58718605"/>